<dbReference type="Proteomes" id="UP000290218">
    <property type="component" value="Unassembled WGS sequence"/>
</dbReference>
<proteinExistence type="predicted"/>
<dbReference type="PROSITE" id="PS51257">
    <property type="entry name" value="PROKAR_LIPOPROTEIN"/>
    <property type="match status" value="1"/>
</dbReference>
<evidence type="ECO:0008006" key="3">
    <source>
        <dbReference type="Google" id="ProtNLM"/>
    </source>
</evidence>
<comment type="caution">
    <text evidence="1">The sequence shown here is derived from an EMBL/GenBank/DDBJ whole genome shotgun (WGS) entry which is preliminary data.</text>
</comment>
<gene>
    <name evidence="1" type="ORF">ESB00_02220</name>
</gene>
<evidence type="ECO:0000313" key="2">
    <source>
        <dbReference type="Proteomes" id="UP000290218"/>
    </source>
</evidence>
<name>A0A4Q1C7K4_9BACT</name>
<reference evidence="1 2" key="1">
    <citation type="submission" date="2019-01" db="EMBL/GenBank/DDBJ databases">
        <title>Lacunisphaera sp. strain TWA-58.</title>
        <authorList>
            <person name="Chen W.-M."/>
        </authorList>
    </citation>
    <scope>NUCLEOTIDE SEQUENCE [LARGE SCALE GENOMIC DNA]</scope>
    <source>
        <strain evidence="1 2">TWA-58</strain>
    </source>
</reference>
<evidence type="ECO:0000313" key="1">
    <source>
        <dbReference type="EMBL" id="RXK54732.1"/>
    </source>
</evidence>
<sequence length="209" mass="22309">MRYSRLTISGGLLLAAIFTGCTTVHDVTIDAISDRNKPLGASYHLEVNDPTGGVEPALQNTAVEAIRDALAARGLYEVPARTKPDMVIEASYGIGHGYVKIVTQRNSDIMLGAGLLPPPDSKAVVVYDKTIEITGRAVPDAAGKEGAELWSVKTKITDTKQQLAPYLDALASACIDYIGENPGRELTLPVDTKNARLLLDQRPPTQAAN</sequence>
<organism evidence="1 2">
    <name type="scientific">Oleiharenicola lentus</name>
    <dbReference type="NCBI Taxonomy" id="2508720"/>
    <lineage>
        <taxon>Bacteria</taxon>
        <taxon>Pseudomonadati</taxon>
        <taxon>Verrucomicrobiota</taxon>
        <taxon>Opitutia</taxon>
        <taxon>Opitutales</taxon>
        <taxon>Opitutaceae</taxon>
        <taxon>Oleiharenicola</taxon>
    </lineage>
</organism>
<dbReference type="EMBL" id="SDHX01000001">
    <property type="protein sequence ID" value="RXK54732.1"/>
    <property type="molecule type" value="Genomic_DNA"/>
</dbReference>
<dbReference type="OrthoDB" id="9830808at2"/>
<dbReference type="AlphaFoldDB" id="A0A4Q1C7K4"/>
<accession>A0A4Q1C7K4</accession>
<protein>
    <recommendedName>
        <fullName evidence="3">DUF4136 domain-containing protein</fullName>
    </recommendedName>
</protein>
<dbReference type="RefSeq" id="WP_129046096.1">
    <property type="nucleotide sequence ID" value="NZ_SDHX01000001.1"/>
</dbReference>
<keyword evidence="2" id="KW-1185">Reference proteome</keyword>